<dbReference type="EMBL" id="VDFN01000001">
    <property type="protein sequence ID" value="MQS44505.1"/>
    <property type="molecule type" value="Genomic_DNA"/>
</dbReference>
<evidence type="ECO:0000313" key="4">
    <source>
        <dbReference type="Proteomes" id="UP000436655"/>
    </source>
</evidence>
<proteinExistence type="predicted"/>
<reference evidence="3 4" key="1">
    <citation type="journal article" date="2019" name="Syst. Appl. Microbiol.">
        <title>Polyphasic characterization of two novel Lactobacillus spp. isolated from blown salami packages: Description of Lactobacillus halodurans sp. nov. and Lactobacillus salsicarnum sp. nov.</title>
        <authorList>
            <person name="Schuster J.A."/>
            <person name="Klingl A."/>
            <person name="Vogel R.F."/>
            <person name="Ehrmann M.A."/>
        </authorList>
    </citation>
    <scope>NUCLEOTIDE SEQUENCE [LARGE SCALE GENOMIC DNA]</scope>
    <source>
        <strain evidence="3 4">TMW 1.2098</strain>
    </source>
</reference>
<keyword evidence="1" id="KW-0378">Hydrolase</keyword>
<keyword evidence="3" id="KW-0540">Nuclease</keyword>
<dbReference type="PANTHER" id="PTHR30337:SF7">
    <property type="entry name" value="PHOSPHOESTERASE"/>
    <property type="match status" value="1"/>
</dbReference>
<dbReference type="PANTHER" id="PTHR30337">
    <property type="entry name" value="COMPONENT OF ATP-DEPENDENT DSDNA EXONUCLEASE"/>
    <property type="match status" value="1"/>
</dbReference>
<protein>
    <submittedName>
        <fullName evidence="3">DNA repair exonuclease</fullName>
    </submittedName>
</protein>
<dbReference type="GO" id="GO:0004527">
    <property type="term" value="F:exonuclease activity"/>
    <property type="evidence" value="ECO:0007669"/>
    <property type="project" value="UniProtKB-KW"/>
</dbReference>
<accession>A0ABW9P5H7</accession>
<comment type="caution">
    <text evidence="3">The sequence shown here is derived from an EMBL/GenBank/DDBJ whole genome shotgun (WGS) entry which is preliminary data.</text>
</comment>
<evidence type="ECO:0000313" key="3">
    <source>
        <dbReference type="EMBL" id="MQS44505.1"/>
    </source>
</evidence>
<name>A0ABW9P5H7_9LACO</name>
<dbReference type="InterPro" id="IPR004843">
    <property type="entry name" value="Calcineurin-like_PHP"/>
</dbReference>
<dbReference type="Gene3D" id="3.60.21.10">
    <property type="match status" value="1"/>
</dbReference>
<dbReference type="Pfam" id="PF00149">
    <property type="entry name" value="Metallophos"/>
    <property type="match status" value="1"/>
</dbReference>
<keyword evidence="3" id="KW-0269">Exonuclease</keyword>
<evidence type="ECO:0000259" key="2">
    <source>
        <dbReference type="Pfam" id="PF00149"/>
    </source>
</evidence>
<dbReference type="SUPFAM" id="SSF56300">
    <property type="entry name" value="Metallo-dependent phosphatases"/>
    <property type="match status" value="1"/>
</dbReference>
<keyword evidence="4" id="KW-1185">Reference proteome</keyword>
<evidence type="ECO:0000256" key="1">
    <source>
        <dbReference type="ARBA" id="ARBA00022801"/>
    </source>
</evidence>
<organism evidence="3 4">
    <name type="scientific">Companilactobacillus mishanensis</name>
    <dbReference type="NCBI Taxonomy" id="2486008"/>
    <lineage>
        <taxon>Bacteria</taxon>
        <taxon>Bacillati</taxon>
        <taxon>Bacillota</taxon>
        <taxon>Bacilli</taxon>
        <taxon>Lactobacillales</taxon>
        <taxon>Lactobacillaceae</taxon>
        <taxon>Companilactobacillus</taxon>
    </lineage>
</organism>
<dbReference type="InterPro" id="IPR050535">
    <property type="entry name" value="DNA_Repair-Maintenance_Comp"/>
</dbReference>
<dbReference type="RefSeq" id="WP_125703310.1">
    <property type="nucleotide sequence ID" value="NZ_JBHTOO010000003.1"/>
</dbReference>
<dbReference type="CDD" id="cd00840">
    <property type="entry name" value="MPP_Mre11_N"/>
    <property type="match status" value="1"/>
</dbReference>
<sequence>MKFIHAADIHLDTPFANIKNFSKQLQNNLRNSTYTAATKVFDTAIREHVDFVILAGDTYDNTEHSLTAQQFLNNQFTRLKENNIEVYLVYGNHDYYRNDFASIKFPENVHIFTNQVSTLEVESHDGLKVGITGFSYYQQHVNQDMVTEYPSRGKYDYQIGILHAGVGDNNYSPFTVNELLTKGYDYWALGHIHKREVLHENPFVVYPGDTQGRNQNETGTKGFYLVTVLSKITNIDFVPSSSYVWKKDAIAAEASDNLSEMIKKIDSKLDTDDFGLLTLDINNAQLLNEDLVKSIERGDLLHHFEDNISNTILYRVYLKFGNSQQLKQIDQRFWDDSVEKVFDLNSIKDLDKKLYNIDVLREHMDSPDFLKNIQELTKSTINKKFIGEEK</sequence>
<dbReference type="Proteomes" id="UP000436655">
    <property type="component" value="Unassembled WGS sequence"/>
</dbReference>
<dbReference type="InterPro" id="IPR041796">
    <property type="entry name" value="Mre11_N"/>
</dbReference>
<gene>
    <name evidence="3" type="ORF">FHL03_03275</name>
</gene>
<feature type="domain" description="Calcineurin-like phosphoesterase" evidence="2">
    <location>
        <begin position="1"/>
        <end position="194"/>
    </location>
</feature>
<dbReference type="InterPro" id="IPR029052">
    <property type="entry name" value="Metallo-depent_PP-like"/>
</dbReference>